<protein>
    <recommendedName>
        <fullName evidence="3">Phosphoglycerate mutase</fullName>
    </recommendedName>
</protein>
<evidence type="ECO:0008006" key="3">
    <source>
        <dbReference type="Google" id="ProtNLM"/>
    </source>
</evidence>
<keyword evidence="2" id="KW-1185">Reference proteome</keyword>
<dbReference type="RefSeq" id="XP_066827968.1">
    <property type="nucleotide sequence ID" value="XM_066970874.1"/>
</dbReference>
<organism evidence="1 2">
    <name type="scientific">Lodderomyces beijingensis</name>
    <dbReference type="NCBI Taxonomy" id="1775926"/>
    <lineage>
        <taxon>Eukaryota</taxon>
        <taxon>Fungi</taxon>
        <taxon>Dikarya</taxon>
        <taxon>Ascomycota</taxon>
        <taxon>Saccharomycotina</taxon>
        <taxon>Pichiomycetes</taxon>
        <taxon>Debaryomycetaceae</taxon>
        <taxon>Candida/Lodderomyces clade</taxon>
        <taxon>Lodderomyces</taxon>
    </lineage>
</organism>
<dbReference type="Proteomes" id="UP001497383">
    <property type="component" value="Chromosome 1"/>
</dbReference>
<gene>
    <name evidence="1" type="ORF">LODBEIA_P10300</name>
</gene>
<evidence type="ECO:0000313" key="2">
    <source>
        <dbReference type="Proteomes" id="UP001497383"/>
    </source>
</evidence>
<proteinExistence type="predicted"/>
<dbReference type="Gene3D" id="3.40.50.1240">
    <property type="entry name" value="Phosphoglycerate mutase-like"/>
    <property type="match status" value="1"/>
</dbReference>
<dbReference type="InterPro" id="IPR013078">
    <property type="entry name" value="His_Pase_superF_clade-1"/>
</dbReference>
<accession>A0ABP0ZF60</accession>
<reference evidence="1 2" key="1">
    <citation type="submission" date="2024-03" db="EMBL/GenBank/DDBJ databases">
        <authorList>
            <person name="Brejova B."/>
        </authorList>
    </citation>
    <scope>NUCLEOTIDE SEQUENCE [LARGE SCALE GENOMIC DNA]</scope>
    <source>
        <strain evidence="1 2">CBS 14171</strain>
    </source>
</reference>
<dbReference type="Pfam" id="PF00300">
    <property type="entry name" value="His_Phos_1"/>
    <property type="match status" value="1"/>
</dbReference>
<dbReference type="InterPro" id="IPR050275">
    <property type="entry name" value="PGM_Phosphatase"/>
</dbReference>
<dbReference type="SMART" id="SM00855">
    <property type="entry name" value="PGAM"/>
    <property type="match status" value="1"/>
</dbReference>
<dbReference type="PANTHER" id="PTHR48100">
    <property type="entry name" value="BROAD-SPECIFICITY PHOSPHATASE YOR283W-RELATED"/>
    <property type="match status" value="1"/>
</dbReference>
<name>A0ABP0ZF60_9ASCO</name>
<dbReference type="PANTHER" id="PTHR48100:SF1">
    <property type="entry name" value="HISTIDINE PHOSPHATASE FAMILY PROTEIN-RELATED"/>
    <property type="match status" value="1"/>
</dbReference>
<dbReference type="EMBL" id="OZ022405">
    <property type="protein sequence ID" value="CAK9436472.1"/>
    <property type="molecule type" value="Genomic_DNA"/>
</dbReference>
<evidence type="ECO:0000313" key="1">
    <source>
        <dbReference type="EMBL" id="CAK9436472.1"/>
    </source>
</evidence>
<sequence>MSLLVPNSNDHRDAHGDLEEDAKYRQLIQAQHRTSPGYWQFEPVQNFFKQSSMETDDMGFRYTADDFGALKAWGEILEELKQLNKASNSDNGTNIRYKLMFFARHGQGWANVAGRKYSRDEWYEKWRFLGTDGEITWGPDADLTELGVDQAWENHHAWRHQLSRGAPWPRSFYVSPLQRAIKTHNITWDHQPARVVENLRETIGLHLCHRRSNRSSLESRFPNLVFDDAVPEEDLVFDSYVRPHKESLSEQFVRVNGVLSEIFENDENDVICVTSHAGTIRSFITVIGHRKFTIPTGGMIPIVVRGEKIVNH</sequence>
<dbReference type="CDD" id="cd07067">
    <property type="entry name" value="HP_PGM_like"/>
    <property type="match status" value="1"/>
</dbReference>
<dbReference type="GeneID" id="92206226"/>
<dbReference type="InterPro" id="IPR029033">
    <property type="entry name" value="His_PPase_superfam"/>
</dbReference>
<dbReference type="SUPFAM" id="SSF53254">
    <property type="entry name" value="Phosphoglycerate mutase-like"/>
    <property type="match status" value="1"/>
</dbReference>